<accession>A0A090XAF7</accession>
<evidence type="ECO:0000256" key="2">
    <source>
        <dbReference type="SAM" id="Phobius"/>
    </source>
</evidence>
<feature type="region of interest" description="Disordered" evidence="1">
    <location>
        <begin position="1"/>
        <end position="50"/>
    </location>
</feature>
<keyword evidence="2" id="KW-0472">Membrane</keyword>
<keyword evidence="2" id="KW-1133">Transmembrane helix</keyword>
<proteinExistence type="evidence at transcript level"/>
<feature type="transmembrane region" description="Helical" evidence="2">
    <location>
        <begin position="112"/>
        <end position="138"/>
    </location>
</feature>
<sequence length="169" mass="18662">SPHPLTPHSRSTLGDTPPSMRPRSSSPSPAYRLLPPQPGGSPSSALPPPHNCVVLAAPLGREPRPPPRYPQPPFRSVTEARTPYAILFRAPHFQCPGSIVLSLLFPYAKFPLFFFSWGLLFLCARFPPFFFFSFFLGYHPLSRPPSRFLPLGTLVALPTPLKTSPPKPP</sequence>
<protein>
    <submittedName>
        <fullName evidence="3">Putative membrane protein</fullName>
    </submittedName>
</protein>
<reference evidence="3" key="1">
    <citation type="journal article" date="2015" name="PLoS Negl. Trop. Dis.">
        <title>Deep Sequencing Analysis of the Ixodes ricinus Haemocytome.</title>
        <authorList>
            <person name="Kotsyfakis M."/>
            <person name="Kopacek P."/>
            <person name="Franta Z."/>
            <person name="Pedra J.H."/>
            <person name="Ribeiro J.M."/>
        </authorList>
    </citation>
    <scope>NUCLEOTIDE SEQUENCE</scope>
</reference>
<dbReference type="AlphaFoldDB" id="A0A090XAF7"/>
<keyword evidence="2" id="KW-0812">Transmembrane</keyword>
<feature type="non-terminal residue" evidence="3">
    <location>
        <position position="169"/>
    </location>
</feature>
<organism evidence="3">
    <name type="scientific">Ixodes ricinus</name>
    <name type="common">Common tick</name>
    <name type="synonym">Acarus ricinus</name>
    <dbReference type="NCBI Taxonomy" id="34613"/>
    <lineage>
        <taxon>Eukaryota</taxon>
        <taxon>Metazoa</taxon>
        <taxon>Ecdysozoa</taxon>
        <taxon>Arthropoda</taxon>
        <taxon>Chelicerata</taxon>
        <taxon>Arachnida</taxon>
        <taxon>Acari</taxon>
        <taxon>Parasitiformes</taxon>
        <taxon>Ixodida</taxon>
        <taxon>Ixodoidea</taxon>
        <taxon>Ixodidae</taxon>
        <taxon>Ixodinae</taxon>
        <taxon>Ixodes</taxon>
    </lineage>
</organism>
<evidence type="ECO:0000256" key="1">
    <source>
        <dbReference type="SAM" id="MobiDB-lite"/>
    </source>
</evidence>
<feature type="compositionally biased region" description="Low complexity" evidence="1">
    <location>
        <begin position="17"/>
        <end position="29"/>
    </location>
</feature>
<feature type="non-terminal residue" evidence="3">
    <location>
        <position position="1"/>
    </location>
</feature>
<dbReference type="EMBL" id="GBIH01000828">
    <property type="protein sequence ID" value="JAC93882.1"/>
    <property type="molecule type" value="mRNA"/>
</dbReference>
<evidence type="ECO:0000313" key="3">
    <source>
        <dbReference type="EMBL" id="JAC93882.1"/>
    </source>
</evidence>
<name>A0A090XAF7_IXORI</name>
<feature type="compositionally biased region" description="Pro residues" evidence="1">
    <location>
        <begin position="35"/>
        <end position="50"/>
    </location>
</feature>